<dbReference type="Gene3D" id="3.40.367.20">
    <property type="match status" value="1"/>
</dbReference>
<dbReference type="Pfam" id="PF00330">
    <property type="entry name" value="Aconitase"/>
    <property type="match status" value="1"/>
</dbReference>
<dbReference type="Proteomes" id="UP001153076">
    <property type="component" value="Unassembled WGS sequence"/>
</dbReference>
<dbReference type="InterPro" id="IPR036008">
    <property type="entry name" value="Aconitase_4Fe-4S_dom"/>
</dbReference>
<dbReference type="GO" id="GO:0051536">
    <property type="term" value="F:iron-sulfur cluster binding"/>
    <property type="evidence" value="ECO:0007669"/>
    <property type="project" value="UniProtKB-KW"/>
</dbReference>
<dbReference type="GO" id="GO:0046872">
    <property type="term" value="F:metal ion binding"/>
    <property type="evidence" value="ECO:0007669"/>
    <property type="project" value="UniProtKB-KW"/>
</dbReference>
<feature type="domain" description="Aconitase/3-isopropylmalate dehydratase large subunit alpha/beta/alpha" evidence="5">
    <location>
        <begin position="283"/>
        <end position="343"/>
    </location>
</feature>
<dbReference type="InterPro" id="IPR006249">
    <property type="entry name" value="Aconitase/IRP2"/>
</dbReference>
<dbReference type="EMBL" id="JAKOGI010002206">
    <property type="protein sequence ID" value="KAJ8422596.1"/>
    <property type="molecule type" value="Genomic_DNA"/>
</dbReference>
<keyword evidence="8" id="KW-1185">Reference proteome</keyword>
<dbReference type="OrthoDB" id="419537at2759"/>
<evidence type="ECO:0000259" key="6">
    <source>
        <dbReference type="Pfam" id="PF03101"/>
    </source>
</evidence>
<sequence>MRFKNIEDALAFYKRYANCVGFSVRKSSAIKNNLGKIWKVFVCSKQGYREPCKTLPQNAVALANAISRARENVEERRVKWRRVETREECNAQMVSLKEIPACFQVDRWTKLVAKKPIFELDTIVSISYAQVGQQNRMISDAWSQLYKCMYNALCSAIGATPSFAFDMPTPFYPLFLQNLAIEILDELVEPGLHKMDMRNKDEVIMQITCVVAAVVVGRRVRIRRKWMRVMGVLKELEQACQTPLSRLRQVIDAMAVEMHAGLASEGGSKLKMLLTYGIGIPKEEQDKVVKFDFHGQPAQLKHGSVIITAITSCTNTSKPSVMLGAGLVAKKACELGLEVSMSIIILLSLIIMLRLMKFFAVLISSVSISVICP</sequence>
<evidence type="ECO:0000313" key="7">
    <source>
        <dbReference type="EMBL" id="KAJ8422596.1"/>
    </source>
</evidence>
<feature type="transmembrane region" description="Helical" evidence="4">
    <location>
        <begin position="203"/>
        <end position="220"/>
    </location>
</feature>
<reference evidence="7" key="1">
    <citation type="submission" date="2022-04" db="EMBL/GenBank/DDBJ databases">
        <title>Carnegiea gigantea Genome sequencing and assembly v2.</title>
        <authorList>
            <person name="Copetti D."/>
            <person name="Sanderson M.J."/>
            <person name="Burquez A."/>
            <person name="Wojciechowski M.F."/>
        </authorList>
    </citation>
    <scope>NUCLEOTIDE SEQUENCE</scope>
    <source>
        <strain evidence="7">SGP5-SGP5p</strain>
        <tissue evidence="7">Aerial part</tissue>
    </source>
</reference>
<dbReference type="InterPro" id="IPR043129">
    <property type="entry name" value="ATPase_NBD"/>
</dbReference>
<evidence type="ECO:0000256" key="4">
    <source>
        <dbReference type="SAM" id="Phobius"/>
    </source>
</evidence>
<dbReference type="InterPro" id="IPR004330">
    <property type="entry name" value="FAR1_DNA_bnd_dom"/>
</dbReference>
<organism evidence="7 8">
    <name type="scientific">Carnegiea gigantea</name>
    <dbReference type="NCBI Taxonomy" id="171969"/>
    <lineage>
        <taxon>Eukaryota</taxon>
        <taxon>Viridiplantae</taxon>
        <taxon>Streptophyta</taxon>
        <taxon>Embryophyta</taxon>
        <taxon>Tracheophyta</taxon>
        <taxon>Spermatophyta</taxon>
        <taxon>Magnoliopsida</taxon>
        <taxon>eudicotyledons</taxon>
        <taxon>Gunneridae</taxon>
        <taxon>Pentapetalae</taxon>
        <taxon>Caryophyllales</taxon>
        <taxon>Cactineae</taxon>
        <taxon>Cactaceae</taxon>
        <taxon>Cactoideae</taxon>
        <taxon>Echinocereeae</taxon>
        <taxon>Carnegiea</taxon>
    </lineage>
</organism>
<evidence type="ECO:0000256" key="1">
    <source>
        <dbReference type="ARBA" id="ARBA00022723"/>
    </source>
</evidence>
<evidence type="ECO:0000256" key="2">
    <source>
        <dbReference type="ARBA" id="ARBA00023004"/>
    </source>
</evidence>
<dbReference type="GO" id="GO:0005975">
    <property type="term" value="P:carbohydrate metabolic process"/>
    <property type="evidence" value="ECO:0007669"/>
    <property type="project" value="InterPro"/>
</dbReference>
<dbReference type="InterPro" id="IPR015931">
    <property type="entry name" value="Acnase/IPM_dHydase_lsu_aba_1/3"/>
</dbReference>
<accession>A0A9Q1GNT4</accession>
<keyword evidence="3" id="KW-0411">Iron-sulfur</keyword>
<dbReference type="InterPro" id="IPR001030">
    <property type="entry name" value="Acoase/IPM_deHydtase_lsu_aba"/>
</dbReference>
<name>A0A9Q1GNT4_9CARY</name>
<dbReference type="PANTHER" id="PTHR11670">
    <property type="entry name" value="ACONITASE/IRON-RESPONSIVE ELEMENT FAMILY MEMBER"/>
    <property type="match status" value="1"/>
</dbReference>
<dbReference type="Pfam" id="PF03101">
    <property type="entry name" value="FAR1"/>
    <property type="match status" value="1"/>
</dbReference>
<dbReference type="GO" id="GO:0016773">
    <property type="term" value="F:phosphotransferase activity, alcohol group as acceptor"/>
    <property type="evidence" value="ECO:0007669"/>
    <property type="project" value="InterPro"/>
</dbReference>
<dbReference type="GO" id="GO:0005524">
    <property type="term" value="F:ATP binding"/>
    <property type="evidence" value="ECO:0007669"/>
    <property type="project" value="InterPro"/>
</dbReference>
<keyword evidence="1" id="KW-0479">Metal-binding</keyword>
<keyword evidence="2" id="KW-0408">Iron</keyword>
<protein>
    <submittedName>
        <fullName evidence="7">Uncharacterized protein</fullName>
    </submittedName>
</protein>
<dbReference type="SUPFAM" id="SSF53732">
    <property type="entry name" value="Aconitase iron-sulfur domain"/>
    <property type="match status" value="1"/>
</dbReference>
<keyword evidence="4" id="KW-1133">Transmembrane helix</keyword>
<dbReference type="SUPFAM" id="SSF53067">
    <property type="entry name" value="Actin-like ATPase domain"/>
    <property type="match status" value="1"/>
</dbReference>
<keyword evidence="4" id="KW-0472">Membrane</keyword>
<proteinExistence type="predicted"/>
<keyword evidence="4" id="KW-0812">Transmembrane</keyword>
<dbReference type="Gene3D" id="3.30.499.10">
    <property type="entry name" value="Aconitase, domain 3"/>
    <property type="match status" value="1"/>
</dbReference>
<evidence type="ECO:0000259" key="5">
    <source>
        <dbReference type="Pfam" id="PF00330"/>
    </source>
</evidence>
<comment type="caution">
    <text evidence="7">The sequence shown here is derived from an EMBL/GenBank/DDBJ whole genome shotgun (WGS) entry which is preliminary data.</text>
</comment>
<feature type="domain" description="FAR1" evidence="6">
    <location>
        <begin position="12"/>
        <end position="98"/>
    </location>
</feature>
<evidence type="ECO:0000313" key="8">
    <source>
        <dbReference type="Proteomes" id="UP001153076"/>
    </source>
</evidence>
<dbReference type="AlphaFoldDB" id="A0A9Q1GNT4"/>
<evidence type="ECO:0000256" key="3">
    <source>
        <dbReference type="ARBA" id="ARBA00023014"/>
    </source>
</evidence>
<gene>
    <name evidence="7" type="ORF">Cgig2_026118</name>
</gene>